<evidence type="ECO:0000313" key="13">
    <source>
        <dbReference type="EMBL" id="EGK72062.1"/>
    </source>
</evidence>
<dbReference type="Pfam" id="PF00512">
    <property type="entry name" value="HisKA"/>
    <property type="match status" value="1"/>
</dbReference>
<comment type="caution">
    <text evidence="13">The sequence shown here is derived from an EMBL/GenBank/DDBJ whole genome shotgun (WGS) entry which is preliminary data.</text>
</comment>
<evidence type="ECO:0000256" key="1">
    <source>
        <dbReference type="ARBA" id="ARBA00000085"/>
    </source>
</evidence>
<dbReference type="eggNOG" id="COG2205">
    <property type="taxonomic scope" value="Bacteria"/>
</dbReference>
<dbReference type="InterPro" id="IPR001789">
    <property type="entry name" value="Sig_transdc_resp-reg_receiver"/>
</dbReference>
<dbReference type="Gene3D" id="1.10.4160.10">
    <property type="entry name" value="Hydantoin permease"/>
    <property type="match status" value="1"/>
</dbReference>
<feature type="transmembrane region" description="Helical" evidence="10">
    <location>
        <begin position="566"/>
        <end position="589"/>
    </location>
</feature>
<dbReference type="EMBL" id="AFHG01000044">
    <property type="protein sequence ID" value="EGK72062.1"/>
    <property type="molecule type" value="Genomic_DNA"/>
</dbReference>
<feature type="transmembrane region" description="Helical" evidence="10">
    <location>
        <begin position="151"/>
        <end position="169"/>
    </location>
</feature>
<dbReference type="InterPro" id="IPR004358">
    <property type="entry name" value="Sig_transdc_His_kin-like_C"/>
</dbReference>
<dbReference type="CDD" id="cd17546">
    <property type="entry name" value="REC_hyHK_CKI1_RcsC-like"/>
    <property type="match status" value="1"/>
</dbReference>
<dbReference type="SUPFAM" id="SSF52172">
    <property type="entry name" value="CheY-like"/>
    <property type="match status" value="1"/>
</dbReference>
<feature type="transmembrane region" description="Helical" evidence="10">
    <location>
        <begin position="360"/>
        <end position="379"/>
    </location>
</feature>
<dbReference type="eggNOG" id="COG1457">
    <property type="taxonomic scope" value="Bacteria"/>
</dbReference>
<protein>
    <recommendedName>
        <fullName evidence="8">Virulence sensor protein BvgS</fullName>
        <ecNumber evidence="2">2.7.13.3</ecNumber>
    </recommendedName>
</protein>
<feature type="domain" description="Response regulatory" evidence="12">
    <location>
        <begin position="929"/>
        <end position="1044"/>
    </location>
</feature>
<feature type="transmembrane region" description="Helical" evidence="10">
    <location>
        <begin position="456"/>
        <end position="476"/>
    </location>
</feature>
<evidence type="ECO:0000259" key="12">
    <source>
        <dbReference type="PROSITE" id="PS50110"/>
    </source>
</evidence>
<feature type="transmembrane region" description="Helical" evidence="10">
    <location>
        <begin position="385"/>
        <end position="406"/>
    </location>
</feature>
<feature type="transmembrane region" description="Helical" evidence="10">
    <location>
        <begin position="218"/>
        <end position="237"/>
    </location>
</feature>
<evidence type="ECO:0000256" key="2">
    <source>
        <dbReference type="ARBA" id="ARBA00012438"/>
    </source>
</evidence>
<comment type="catalytic activity">
    <reaction evidence="1">
        <text>ATP + protein L-histidine = ADP + protein N-phospho-L-histidine.</text>
        <dbReference type="EC" id="2.7.13.3"/>
    </reaction>
</comment>
<dbReference type="Gene3D" id="3.40.50.2300">
    <property type="match status" value="1"/>
</dbReference>
<dbReference type="InterPro" id="IPR003661">
    <property type="entry name" value="HisK_dim/P_dom"/>
</dbReference>
<gene>
    <name evidence="13" type="ORF">METUNv1_01840</name>
</gene>
<name>F5RBP0_METUF</name>
<dbReference type="PROSITE" id="PS50110">
    <property type="entry name" value="RESPONSE_REGULATORY"/>
    <property type="match status" value="1"/>
</dbReference>
<accession>F5RBP0</accession>
<dbReference type="CDD" id="cd00082">
    <property type="entry name" value="HisKA"/>
    <property type="match status" value="1"/>
</dbReference>
<dbReference type="Gene3D" id="1.10.287.130">
    <property type="match status" value="1"/>
</dbReference>
<dbReference type="InterPro" id="IPR036097">
    <property type="entry name" value="HisK_dim/P_sf"/>
</dbReference>
<evidence type="ECO:0000256" key="3">
    <source>
        <dbReference type="ARBA" id="ARBA00022553"/>
    </source>
</evidence>
<feature type="domain" description="Histidine kinase" evidence="11">
    <location>
        <begin position="682"/>
        <end position="906"/>
    </location>
</feature>
<dbReference type="SMART" id="SM00448">
    <property type="entry name" value="REC"/>
    <property type="match status" value="1"/>
</dbReference>
<dbReference type="PROSITE" id="PS50109">
    <property type="entry name" value="HIS_KIN"/>
    <property type="match status" value="1"/>
</dbReference>
<dbReference type="PANTHER" id="PTHR43047:SF64">
    <property type="entry name" value="HISTIDINE KINASE CONTAINING CHEY-HOMOLOGOUS RECEIVER DOMAIN AND PAS DOMAIN-RELATED"/>
    <property type="match status" value="1"/>
</dbReference>
<feature type="transmembrane region" description="Helical" evidence="10">
    <location>
        <begin position="258"/>
        <end position="288"/>
    </location>
</feature>
<dbReference type="eggNOG" id="COG0784">
    <property type="taxonomic scope" value="Bacteria"/>
</dbReference>
<dbReference type="Pfam" id="PF00072">
    <property type="entry name" value="Response_reg"/>
    <property type="match status" value="1"/>
</dbReference>
<keyword evidence="10" id="KW-1133">Transmembrane helix</keyword>
<keyword evidence="3 9" id="KW-0597">Phosphoprotein</keyword>
<proteinExistence type="predicted"/>
<evidence type="ECO:0000259" key="11">
    <source>
        <dbReference type="PROSITE" id="PS50109"/>
    </source>
</evidence>
<dbReference type="GO" id="GO:0000155">
    <property type="term" value="F:phosphorelay sensor kinase activity"/>
    <property type="evidence" value="ECO:0007669"/>
    <property type="project" value="InterPro"/>
</dbReference>
<comment type="function">
    <text evidence="7">Member of the two-component regulatory system BvgS/BvgA. Phosphorylates BvgA via a four-step phosphorelay in response to environmental signals.</text>
</comment>
<feature type="transmembrane region" description="Helical" evidence="10">
    <location>
        <begin position="609"/>
        <end position="629"/>
    </location>
</feature>
<keyword evidence="4" id="KW-0808">Transferase</keyword>
<dbReference type="SMART" id="SM00387">
    <property type="entry name" value="HATPase_c"/>
    <property type="match status" value="1"/>
</dbReference>
<dbReference type="Proteomes" id="UP000005019">
    <property type="component" value="Unassembled WGS sequence"/>
</dbReference>
<dbReference type="AlphaFoldDB" id="F5RBP0"/>
<keyword evidence="10" id="KW-0812">Transmembrane</keyword>
<evidence type="ECO:0000256" key="7">
    <source>
        <dbReference type="ARBA" id="ARBA00058004"/>
    </source>
</evidence>
<dbReference type="Pfam" id="PF02518">
    <property type="entry name" value="HATPase_c"/>
    <property type="match status" value="1"/>
</dbReference>
<feature type="transmembrane region" description="Helical" evidence="10">
    <location>
        <begin position="427"/>
        <end position="450"/>
    </location>
</feature>
<dbReference type="OrthoDB" id="8552871at2"/>
<dbReference type="EC" id="2.7.13.3" evidence="2"/>
<evidence type="ECO:0000256" key="6">
    <source>
        <dbReference type="ARBA" id="ARBA00023012"/>
    </source>
</evidence>
<organism evidence="13 14">
    <name type="scientific">Methyloversatilis universalis (strain ATCC BAA-1314 / DSM 25237 / JCM 13912 / CCUG 52030 / FAM5)</name>
    <dbReference type="NCBI Taxonomy" id="1000565"/>
    <lineage>
        <taxon>Bacteria</taxon>
        <taxon>Pseudomonadati</taxon>
        <taxon>Pseudomonadota</taxon>
        <taxon>Betaproteobacteria</taxon>
        <taxon>Nitrosomonadales</taxon>
        <taxon>Sterolibacteriaceae</taxon>
        <taxon>Methyloversatilis</taxon>
    </lineage>
</organism>
<feature type="transmembrane region" description="Helical" evidence="10">
    <location>
        <begin position="308"/>
        <end position="328"/>
    </location>
</feature>
<dbReference type="FunFam" id="3.30.565.10:FF:000010">
    <property type="entry name" value="Sensor histidine kinase RcsC"/>
    <property type="match status" value="1"/>
</dbReference>
<evidence type="ECO:0000256" key="8">
    <source>
        <dbReference type="ARBA" id="ARBA00070152"/>
    </source>
</evidence>
<dbReference type="InterPro" id="IPR036890">
    <property type="entry name" value="HATPase_C_sf"/>
</dbReference>
<dbReference type="InterPro" id="IPR005467">
    <property type="entry name" value="His_kinase_dom"/>
</dbReference>
<keyword evidence="14" id="KW-1185">Reference proteome</keyword>
<evidence type="ECO:0000256" key="9">
    <source>
        <dbReference type="PROSITE-ProRule" id="PRU00169"/>
    </source>
</evidence>
<keyword evidence="6" id="KW-0902">Two-component regulatory system</keyword>
<dbReference type="RefSeq" id="WP_008060984.1">
    <property type="nucleotide sequence ID" value="NZ_AFHG01000044.1"/>
</dbReference>
<feature type="modified residue" description="4-aspartylphosphate" evidence="9">
    <location>
        <position position="978"/>
    </location>
</feature>
<reference evidence="13 14" key="1">
    <citation type="journal article" date="2011" name="J. Bacteriol.">
        <title>Genome sequence of Methyloversatilis universalis FAM5T, a methylotrophic representative of the order Rhodocyclales.</title>
        <authorList>
            <person name="Kittichotirat W."/>
            <person name="Good N.M."/>
            <person name="Hall R."/>
            <person name="Bringel F."/>
            <person name="Lajus A."/>
            <person name="Medigue C."/>
            <person name="Smalley N.E."/>
            <person name="Beck D."/>
            <person name="Bumgarner R."/>
            <person name="Vuilleumier S."/>
            <person name="Kalyuzhnaya M.G."/>
        </authorList>
    </citation>
    <scope>NUCLEOTIDE SEQUENCE [LARGE SCALE GENOMIC DNA]</scope>
    <source>
        <strain evidence="14">ATCC BAA-1314 / JCM 13912 / FAM5</strain>
    </source>
</reference>
<dbReference type="STRING" id="1000565.METUNv1_01840"/>
<dbReference type="InterPro" id="IPR011006">
    <property type="entry name" value="CheY-like_superfamily"/>
</dbReference>
<keyword evidence="5" id="KW-0418">Kinase</keyword>
<dbReference type="SUPFAM" id="SSF47384">
    <property type="entry name" value="Homodimeric domain of signal transducing histidine kinase"/>
    <property type="match status" value="1"/>
</dbReference>
<feature type="transmembrane region" description="Helical" evidence="10">
    <location>
        <begin position="44"/>
        <end position="68"/>
    </location>
</feature>
<evidence type="ECO:0000256" key="4">
    <source>
        <dbReference type="ARBA" id="ARBA00022679"/>
    </source>
</evidence>
<feature type="transmembrane region" description="Helical" evidence="10">
    <location>
        <begin position="74"/>
        <end position="100"/>
    </location>
</feature>
<evidence type="ECO:0000256" key="5">
    <source>
        <dbReference type="ARBA" id="ARBA00022777"/>
    </source>
</evidence>
<dbReference type="SUPFAM" id="SSF55874">
    <property type="entry name" value="ATPase domain of HSP90 chaperone/DNA topoisomerase II/histidine kinase"/>
    <property type="match status" value="1"/>
</dbReference>
<dbReference type="CDD" id="cd16922">
    <property type="entry name" value="HATPase_EvgS-ArcB-TorS-like"/>
    <property type="match status" value="1"/>
</dbReference>
<evidence type="ECO:0000256" key="10">
    <source>
        <dbReference type="SAM" id="Phobius"/>
    </source>
</evidence>
<dbReference type="Gene3D" id="3.30.565.10">
    <property type="entry name" value="Histidine kinase-like ATPase, C-terminal domain"/>
    <property type="match status" value="1"/>
</dbReference>
<keyword evidence="10" id="KW-0472">Membrane</keyword>
<evidence type="ECO:0000313" key="14">
    <source>
        <dbReference type="Proteomes" id="UP000005019"/>
    </source>
</evidence>
<dbReference type="PANTHER" id="PTHR43047">
    <property type="entry name" value="TWO-COMPONENT HISTIDINE PROTEIN KINASE"/>
    <property type="match status" value="1"/>
</dbReference>
<sequence length="1136" mass="125333">MSEATHQIFKIRRDYNTWVANETLEDYALRYTPRSFRKWSEWRVANTAFGAVSFLALEAIGGAIALNYGFTNALYAILLVGLITFLTGLPISYCAARYGVDMDLLTRGAGFGYLGSTITSLVYASFTFIFFAIEAAIMALAFELYFGLPLAWSYLLCSVIVIPLVIHGVTLISRIQLWTQPLWIVLLVLPYVAVWWQAPHLYTEFTGLTGRSSGSSEFDWVMFGAASTVAISLVVQIGEQVDYLRFLPEKTRENRVRWWASVLIAGPGWVVPGMVKMLGGAFLAFVALQAMVPVDRAVEPTQMYLAGFGYVFDSPAVVLAVTALFVIVSQLKINVTNAYAGSLAWSNFFARLTHSHPGRVVWLVFNVVIALLLMLLGVFEALEHVLGLYANLAIAWVGALVADLVVNKPLGLSPSHIEFKRAHLYELNPVGLGSMAIATVLSVLAYTGWMGDLAQAFSPFISLATAFICAPLIALATRGRYYLARRSATPWRPGETVTCHVCENRFESEDMAHCPAYGQPICSLCCTLESRCHDRCKTESSAADQLHALLNAILPVRLAQRVNFRIGHFLVVFLSLTVLLAVIFGVVFYQEAIVSGLYPAARASLQLTLSKTFALLVLLCAVCAWWIVLGSESRRLAQDESNRQNQLLMREIEAHRRTDLALQKAKDAAESANLAKTRYVTGISHELRTPLNSILGYAQILLRESGKQGARSGPDDTQKRALGTILRSGEHLLGLIDGLLDLARIEAGKLRLDPAPMHMRELLDDLAKMFEPQAARKGLRFRVDTSGRLPDYVRVDAKRLRQVLINLLANAVKFTERGEVVLRVDYRMEVARFEIADTGPGIAPEDHARIFMPFERSTTGRMIAEHGTGLGLSITRMLTSLMGGELTLDSEPGRGSTFRLRLYLPEYLSVPSQPRPARTVIGYEGPRRRVLLVDDDATQRHMLTAMLAPLGFDLDEAGSGEEALACVARARPDVVLLDINMEGMDGWETARRLREFDGAPIPVLMVSANVFENRSELLRTAGCAGFVPKPVIESELLEQLREALDLTLHVDEPVGAGLPKAAPAADAPLLALDDEERAALLRLSRLGHVNGITTLLDAIADRSEAAREDCRRLRALVDGFDLIRFTQLLQRDAHAL</sequence>
<feature type="transmembrane region" description="Helical" evidence="10">
    <location>
        <begin position="181"/>
        <end position="198"/>
    </location>
</feature>
<dbReference type="PRINTS" id="PR00344">
    <property type="entry name" value="BCTRLSENSOR"/>
</dbReference>
<dbReference type="InterPro" id="IPR003594">
    <property type="entry name" value="HATPase_dom"/>
</dbReference>
<dbReference type="SMART" id="SM00388">
    <property type="entry name" value="HisKA"/>
    <property type="match status" value="1"/>
</dbReference>